<feature type="domain" description="Glycosyl hydrolase family 63 C-terminal" evidence="14">
    <location>
        <begin position="378"/>
        <end position="897"/>
    </location>
</feature>
<reference evidence="16 17" key="1">
    <citation type="submission" date="2021-02" db="EMBL/GenBank/DDBJ databases">
        <title>Variation within the Batrachochytrium salamandrivorans European outbreak.</title>
        <authorList>
            <person name="Kelly M."/>
            <person name="Pasmans F."/>
            <person name="Shea T.P."/>
            <person name="Munoz J.F."/>
            <person name="Carranza S."/>
            <person name="Cuomo C.A."/>
            <person name="Martel A."/>
        </authorList>
    </citation>
    <scope>NUCLEOTIDE SEQUENCE [LARGE SCALE GENOMIC DNA]</scope>
    <source>
        <strain evidence="16 17">AMFP18/2</strain>
    </source>
</reference>
<keyword evidence="17" id="KW-1185">Reference proteome</keyword>
<keyword evidence="4 12" id="KW-0378">Hydrolase</keyword>
<evidence type="ECO:0000256" key="4">
    <source>
        <dbReference type="ARBA" id="ARBA00022801"/>
    </source>
</evidence>
<comment type="catalytic activity">
    <reaction evidence="12">
        <text>N(4)-(alpha-D-Glc-(1-&gt;2)-alpha-D-Glc-(1-&gt;3)-alpha-D-Glc-(1-&gt;3)-alpha-D-Man-(1-&gt;2)-alpha-D-Man-(1-&gt;2)-alpha-D-Man-(1-&gt;3)-[alpha-D-Man-(1-&gt;2)-alpha-D-Man-(1-&gt;3)-[alpha-D-Man-(1-&gt;2)-alpha-D-Man-(1-&gt;6)]-alpha-D-Man-(1-&gt;6)]-beta-D-Man-(1-&gt;4)-beta-D-GlcNAc-(1-&gt;4)-beta-D-GlcNAc)-L-asparaginyl-[protein] + H2O = N(4)-(alpha-D-Glc-(1-&gt;3)-alpha-D-Glc-(1-&gt;3)-alpha-D-Man-(1-&gt;2)-alpha-D-Man-(1-&gt;2)-alpha-D-Man-(1-&gt;3)-[alpha-D-Man-(1-&gt;2)-alpha-D-Man-(1-&gt;3)-[alpha-D-Man-(1-&gt;2)-alpha-D-Man-(1-&gt;6)]-alpha-D-Man-(1-&gt;6)]-beta-D-Man-(1-&gt;4)-beta-D-GlcNAc-(1-&gt;4)-beta-D-GlcNAc)-L-asparaginyl-[protein] + beta-D-glucose</text>
        <dbReference type="Rhea" id="RHEA:55988"/>
        <dbReference type="Rhea" id="RHEA-COMP:12806"/>
        <dbReference type="Rhea" id="RHEA-COMP:14355"/>
        <dbReference type="ChEBI" id="CHEBI:15377"/>
        <dbReference type="ChEBI" id="CHEBI:15903"/>
        <dbReference type="ChEBI" id="CHEBI:59082"/>
        <dbReference type="ChEBI" id="CHEBI:132537"/>
        <dbReference type="EC" id="3.2.1.106"/>
    </reaction>
</comment>
<evidence type="ECO:0000259" key="15">
    <source>
        <dbReference type="Pfam" id="PF16923"/>
    </source>
</evidence>
<evidence type="ECO:0000313" key="17">
    <source>
        <dbReference type="Proteomes" id="UP001648503"/>
    </source>
</evidence>
<gene>
    <name evidence="16" type="ORF">BASA50_008220</name>
</gene>
<keyword evidence="10 12" id="KW-0326">Glycosidase</keyword>
<dbReference type="Pfam" id="PF03200">
    <property type="entry name" value="Glyco_hydro_63"/>
    <property type="match status" value="1"/>
</dbReference>
<evidence type="ECO:0000256" key="10">
    <source>
        <dbReference type="ARBA" id="ARBA00023295"/>
    </source>
</evidence>
<dbReference type="PANTHER" id="PTHR10412:SF11">
    <property type="entry name" value="MANNOSYL-OLIGOSACCHARIDE GLUCOSIDASE"/>
    <property type="match status" value="1"/>
</dbReference>
<dbReference type="Proteomes" id="UP001648503">
    <property type="component" value="Unassembled WGS sequence"/>
</dbReference>
<evidence type="ECO:0000256" key="6">
    <source>
        <dbReference type="ARBA" id="ARBA00022968"/>
    </source>
</evidence>
<evidence type="ECO:0000256" key="12">
    <source>
        <dbReference type="RuleBase" id="RU368089"/>
    </source>
</evidence>
<keyword evidence="3" id="KW-0812">Transmembrane</keyword>
<dbReference type="Gene3D" id="1.50.10.10">
    <property type="match status" value="1"/>
</dbReference>
<comment type="subcellular location">
    <subcellularLocation>
        <location evidence="1 12">Endoplasmic reticulum membrane</location>
        <topology evidence="1 12">Single-pass type II membrane protein</topology>
    </subcellularLocation>
</comment>
<comment type="function">
    <text evidence="12">Cleaves the distal alpha 1,2-linked glucose residue from the Glc(3)Man(9)GlcNAc(2) oligosaccharide precursor.</text>
</comment>
<proteinExistence type="inferred from homology"/>
<dbReference type="InterPro" id="IPR008928">
    <property type="entry name" value="6-hairpin_glycosidase_sf"/>
</dbReference>
<sequence>MGFDQFHVSRLLLLVWIAAVAALASIDGNNNIDSNNDVDGNNNNDNDDNNHILEMAVRQAHNRSLLWGTYRPNLYFGTRSRTPETLLSGLMWFGVSDLQSQPWDNIRHSCEHDESLAGYAWTKHSGRSYGDQAISDIANNISMRTQFLKTSSGDWSVRISATPLEGADPKDISLLFYAGLDGRGKLDLVEDTKLTADLERIRDADRSRDDILGNDASNPLASRPSPFMLRGETPLLGKFAMVFHQEPSSGNIPPPIHPAAVAAATSMRLADLRDPVLIKAKMPGDTIWKIKDHVRSLLVTNAQKLHEQHAPSGFNRFIPPANMMHLGESSAPGSHGNVAVFQQTFRAPFSIDIVFMSQEGRSHDGPIVAVDAANFVGPKLSEALVAAESEFDSRFEATFHLTERGFSESEVSLGKMLLSNMIGGMGYFHGTSIVDRSLEYVDSDDLVDYLHEEGDNSDDDLINEYYDSAPSSGPALGPQEEGPTTLFTDVPSRPFFPRGFYWDTGFHQHIIGVWDNALSLDVISHWASLIDENGWVGREQILGDEPRSKVPKEFQTQYSHFANPPTLVTALLRYLDRLKKVRIGRANEESAAYNENTMVDDPQFLADYQLNIPSASNAYLKAVYPSFKRQYMWFRRTQWGQISEWNRKSTSKEAFRWRGRKGQHTLTSGLDDYPRSNEPHTGELHVDLLCWMSIYAKTLGSIAEELEIESDVAMFAEHYKNMLVSLEELHWDEVSQSYTDLSINDRGESYHVVHKGYISLFPLLLGLLEHDSPHLGAILNLIENKRELWTPYGIASLSQSDAFFGTGENYWRGPIWININYLVLQSLFKNYIGKNGPYQAQAQRIYNNLRSIIITNVHKEYVRTGYVWEQYSPHDGQGKRSHPFTGWTALVLLIMSEDY</sequence>
<evidence type="ECO:0000256" key="13">
    <source>
        <dbReference type="SAM" id="SignalP"/>
    </source>
</evidence>
<dbReference type="EC" id="3.2.1.106" evidence="11 12"/>
<evidence type="ECO:0000259" key="14">
    <source>
        <dbReference type="Pfam" id="PF03200"/>
    </source>
</evidence>
<dbReference type="SUPFAM" id="SSF48208">
    <property type="entry name" value="Six-hairpin glycosidases"/>
    <property type="match status" value="1"/>
</dbReference>
<evidence type="ECO:0000256" key="3">
    <source>
        <dbReference type="ARBA" id="ARBA00022692"/>
    </source>
</evidence>
<evidence type="ECO:0000313" key="16">
    <source>
        <dbReference type="EMBL" id="KAH6592175.1"/>
    </source>
</evidence>
<dbReference type="InterPro" id="IPR031335">
    <property type="entry name" value="Glyco_hydro_63_C"/>
</dbReference>
<comment type="similarity">
    <text evidence="2 12">Belongs to the glycosyl hydrolase 63 family.</text>
</comment>
<evidence type="ECO:0000256" key="9">
    <source>
        <dbReference type="ARBA" id="ARBA00023180"/>
    </source>
</evidence>
<keyword evidence="8" id="KW-0472">Membrane</keyword>
<dbReference type="EMBL" id="JAFCIX010000389">
    <property type="protein sequence ID" value="KAH6592175.1"/>
    <property type="molecule type" value="Genomic_DNA"/>
</dbReference>
<dbReference type="InterPro" id="IPR004888">
    <property type="entry name" value="Glycoside_hydrolase_63"/>
</dbReference>
<feature type="chain" id="PRO_5046340043" description="Mannosyl-oligosaccharide glucosidase" evidence="13">
    <location>
        <begin position="23"/>
        <end position="899"/>
    </location>
</feature>
<evidence type="ECO:0000256" key="2">
    <source>
        <dbReference type="ARBA" id="ARBA00010833"/>
    </source>
</evidence>
<evidence type="ECO:0000256" key="8">
    <source>
        <dbReference type="ARBA" id="ARBA00023136"/>
    </source>
</evidence>
<keyword evidence="7" id="KW-1133">Transmembrane helix</keyword>
<dbReference type="PANTHER" id="PTHR10412">
    <property type="entry name" value="MANNOSYL-OLIGOSACCHARIDE GLUCOSIDASE"/>
    <property type="match status" value="1"/>
</dbReference>
<keyword evidence="9" id="KW-0325">Glycoprotein</keyword>
<dbReference type="InterPro" id="IPR031631">
    <property type="entry name" value="Glyco_hydro_63N"/>
</dbReference>
<keyword evidence="5 12" id="KW-0256">Endoplasmic reticulum</keyword>
<dbReference type="Pfam" id="PF16923">
    <property type="entry name" value="Glyco_hydro_63N"/>
    <property type="match status" value="1"/>
</dbReference>
<accession>A0ABQ8F4S1</accession>
<feature type="domain" description="Glycosyl hydrolase family 63 N-terminal" evidence="15">
    <location>
        <begin position="64"/>
        <end position="319"/>
    </location>
</feature>
<comment type="caution">
    <text evidence="16">The sequence shown here is derived from an EMBL/GenBank/DDBJ whole genome shotgun (WGS) entry which is preliminary data.</text>
</comment>
<dbReference type="Gene3D" id="2.70.98.110">
    <property type="entry name" value="Glycosyl hydrolase family 63, N-terminal domain"/>
    <property type="match status" value="1"/>
</dbReference>
<name>A0ABQ8F4S1_9FUNG</name>
<dbReference type="InterPro" id="IPR012341">
    <property type="entry name" value="6hp_glycosidase-like_sf"/>
</dbReference>
<evidence type="ECO:0000256" key="5">
    <source>
        <dbReference type="ARBA" id="ARBA00022824"/>
    </source>
</evidence>
<evidence type="ECO:0000256" key="7">
    <source>
        <dbReference type="ARBA" id="ARBA00022989"/>
    </source>
</evidence>
<keyword evidence="13" id="KW-0732">Signal</keyword>
<evidence type="ECO:0000256" key="11">
    <source>
        <dbReference type="ARBA" id="ARBA00038888"/>
    </source>
</evidence>
<organism evidence="16 17">
    <name type="scientific">Batrachochytrium salamandrivorans</name>
    <dbReference type="NCBI Taxonomy" id="1357716"/>
    <lineage>
        <taxon>Eukaryota</taxon>
        <taxon>Fungi</taxon>
        <taxon>Fungi incertae sedis</taxon>
        <taxon>Chytridiomycota</taxon>
        <taxon>Chytridiomycota incertae sedis</taxon>
        <taxon>Chytridiomycetes</taxon>
        <taxon>Rhizophydiales</taxon>
        <taxon>Rhizophydiales incertae sedis</taxon>
        <taxon>Batrachochytrium</taxon>
    </lineage>
</organism>
<feature type="signal peptide" evidence="13">
    <location>
        <begin position="1"/>
        <end position="22"/>
    </location>
</feature>
<protein>
    <recommendedName>
        <fullName evidence="11 12">Mannosyl-oligosaccharide glucosidase</fullName>
        <ecNumber evidence="11 12">3.2.1.106</ecNumber>
    </recommendedName>
</protein>
<evidence type="ECO:0000256" key="1">
    <source>
        <dbReference type="ARBA" id="ARBA00004648"/>
    </source>
</evidence>
<dbReference type="InterPro" id="IPR038518">
    <property type="entry name" value="Glyco_hydro_63N_sf"/>
</dbReference>
<keyword evidence="6" id="KW-0735">Signal-anchor</keyword>